<comment type="similarity">
    <text evidence="2">Belongs to the thioredoxin family. DsbE subfamily.</text>
</comment>
<dbReference type="InterPro" id="IPR004799">
    <property type="entry name" value="Periplasmic_diS_OxRdtase_DsbE"/>
</dbReference>
<evidence type="ECO:0000259" key="6">
    <source>
        <dbReference type="PROSITE" id="PS51352"/>
    </source>
</evidence>
<dbReference type="PANTHER" id="PTHR42852">
    <property type="entry name" value="THIOL:DISULFIDE INTERCHANGE PROTEIN DSBE"/>
    <property type="match status" value="1"/>
</dbReference>
<dbReference type="OrthoDB" id="9799347at2"/>
<dbReference type="Proteomes" id="UP000199328">
    <property type="component" value="Unassembled WGS sequence"/>
</dbReference>
<evidence type="ECO:0000256" key="5">
    <source>
        <dbReference type="ARBA" id="ARBA00023284"/>
    </source>
</evidence>
<keyword evidence="8" id="KW-1185">Reference proteome</keyword>
<proteinExistence type="inferred from homology"/>
<name>A0A1G9FDH1_9RHOB</name>
<dbReference type="CDD" id="cd03010">
    <property type="entry name" value="TlpA_like_DsbE"/>
    <property type="match status" value="1"/>
</dbReference>
<dbReference type="RefSeq" id="WP_092500732.1">
    <property type="nucleotide sequence ID" value="NZ_FNFV01000005.1"/>
</dbReference>
<evidence type="ECO:0000256" key="2">
    <source>
        <dbReference type="ARBA" id="ARBA00007758"/>
    </source>
</evidence>
<keyword evidence="4" id="KW-1015">Disulfide bond</keyword>
<keyword evidence="3" id="KW-0201">Cytochrome c-type biogenesis</keyword>
<keyword evidence="5" id="KW-0676">Redox-active center</keyword>
<gene>
    <name evidence="7" type="ORF">SAMN05216257_105140</name>
</gene>
<dbReference type="AlphaFoldDB" id="A0A1G9FDH1"/>
<dbReference type="GO" id="GO:0030288">
    <property type="term" value="C:outer membrane-bounded periplasmic space"/>
    <property type="evidence" value="ECO:0007669"/>
    <property type="project" value="InterPro"/>
</dbReference>
<reference evidence="8" key="1">
    <citation type="submission" date="2016-10" db="EMBL/GenBank/DDBJ databases">
        <authorList>
            <person name="Varghese N."/>
            <person name="Submissions S."/>
        </authorList>
    </citation>
    <scope>NUCLEOTIDE SEQUENCE [LARGE SCALE GENOMIC DNA]</scope>
    <source>
        <strain evidence="8">CGMCC 1.10789</strain>
    </source>
</reference>
<dbReference type="Gene3D" id="3.40.30.10">
    <property type="entry name" value="Glutaredoxin"/>
    <property type="match status" value="1"/>
</dbReference>
<dbReference type="InterPro" id="IPR050553">
    <property type="entry name" value="Thioredoxin_ResA/DsbE_sf"/>
</dbReference>
<dbReference type="PROSITE" id="PS00194">
    <property type="entry name" value="THIOREDOXIN_1"/>
    <property type="match status" value="1"/>
</dbReference>
<evidence type="ECO:0000256" key="3">
    <source>
        <dbReference type="ARBA" id="ARBA00022748"/>
    </source>
</evidence>
<dbReference type="Pfam" id="PF08534">
    <property type="entry name" value="Redoxin"/>
    <property type="match status" value="1"/>
</dbReference>
<organism evidence="7 8">
    <name type="scientific">Meinhardsimonia xiamenensis</name>
    <dbReference type="NCBI Taxonomy" id="990712"/>
    <lineage>
        <taxon>Bacteria</taxon>
        <taxon>Pseudomonadati</taxon>
        <taxon>Pseudomonadota</taxon>
        <taxon>Alphaproteobacteria</taxon>
        <taxon>Rhodobacterales</taxon>
        <taxon>Paracoccaceae</taxon>
        <taxon>Meinhardsimonia</taxon>
    </lineage>
</organism>
<evidence type="ECO:0000313" key="7">
    <source>
        <dbReference type="EMBL" id="SDK86400.1"/>
    </source>
</evidence>
<dbReference type="InterPro" id="IPR036249">
    <property type="entry name" value="Thioredoxin-like_sf"/>
</dbReference>
<accession>A0A1G9FDH1</accession>
<dbReference type="InterPro" id="IPR017937">
    <property type="entry name" value="Thioredoxin_CS"/>
</dbReference>
<dbReference type="EMBL" id="FNFV01000005">
    <property type="protein sequence ID" value="SDK86400.1"/>
    <property type="molecule type" value="Genomic_DNA"/>
</dbReference>
<sequence length="180" mass="19611">MARLSPLMLLPPALFAALALTFYIGMQRENPEALPSAIAGRPAPAVNLEPLGQFETFTDADLRAGEVVLVNYWASWCAPCRAEHPNLEKLADRGIPIYGVNYKDKPENALGFLAELGNPFARLGADPTGRMAIDWGLYGVPETYVIAGDGTVMLRFAGPITQKVMEEKILPAIEEARARQ</sequence>
<evidence type="ECO:0000256" key="1">
    <source>
        <dbReference type="ARBA" id="ARBA00004196"/>
    </source>
</evidence>
<dbReference type="STRING" id="990712.SAMN05216257_105140"/>
<dbReference type="InterPro" id="IPR013740">
    <property type="entry name" value="Redoxin"/>
</dbReference>
<evidence type="ECO:0000256" key="4">
    <source>
        <dbReference type="ARBA" id="ARBA00023157"/>
    </source>
</evidence>
<dbReference type="SUPFAM" id="SSF52833">
    <property type="entry name" value="Thioredoxin-like"/>
    <property type="match status" value="1"/>
</dbReference>
<feature type="domain" description="Thioredoxin" evidence="6">
    <location>
        <begin position="37"/>
        <end position="178"/>
    </location>
</feature>
<comment type="subcellular location">
    <subcellularLocation>
        <location evidence="1">Cell envelope</location>
    </subcellularLocation>
</comment>
<dbReference type="GO" id="GO:0015036">
    <property type="term" value="F:disulfide oxidoreductase activity"/>
    <property type="evidence" value="ECO:0007669"/>
    <property type="project" value="InterPro"/>
</dbReference>
<dbReference type="PANTHER" id="PTHR42852:SF6">
    <property type="entry name" value="THIOL:DISULFIDE INTERCHANGE PROTEIN DSBE"/>
    <property type="match status" value="1"/>
</dbReference>
<protein>
    <submittedName>
        <fullName evidence="7">Cytochrome c biogenesis protein CcmG, thiol:disulfide interchange protein DsbE</fullName>
    </submittedName>
</protein>
<dbReference type="GO" id="GO:0017004">
    <property type="term" value="P:cytochrome complex assembly"/>
    <property type="evidence" value="ECO:0007669"/>
    <property type="project" value="UniProtKB-KW"/>
</dbReference>
<dbReference type="PROSITE" id="PS51352">
    <property type="entry name" value="THIOREDOXIN_2"/>
    <property type="match status" value="1"/>
</dbReference>
<evidence type="ECO:0000313" key="8">
    <source>
        <dbReference type="Proteomes" id="UP000199328"/>
    </source>
</evidence>
<dbReference type="NCBIfam" id="TIGR00385">
    <property type="entry name" value="dsbE"/>
    <property type="match status" value="1"/>
</dbReference>
<dbReference type="InterPro" id="IPR013766">
    <property type="entry name" value="Thioredoxin_domain"/>
</dbReference>